<evidence type="ECO:0000256" key="1">
    <source>
        <dbReference type="ARBA" id="ARBA00004236"/>
    </source>
</evidence>
<sequence length="228" mass="25503">MTCQITIIIPALNEAHTINQTLAHLFNHSDDGDYEVLVADGSPACTTLKAIRYEGVKKIVSAPGRGRQMNAGARCASGDILLFLHADTLLPRNGLRQVAGVCRSDAVAGGAFDLSVDSPHRAFRLIEKTASLRSRITRIPYGDQAIFLKREIFFRLGGYREIPLMEDVDLMRRVRASRRKIVLLTDTVRTSARRWEKEGICCGTLRNWALVTLYLTGVSPERLARFYR</sequence>
<dbReference type="InterPro" id="IPR029044">
    <property type="entry name" value="Nucleotide-diphossugar_trans"/>
</dbReference>
<evidence type="ECO:0000256" key="4">
    <source>
        <dbReference type="ARBA" id="ARBA00022679"/>
    </source>
</evidence>
<keyword evidence="8" id="KW-1185">Reference proteome</keyword>
<feature type="domain" description="Glycosyltransferase 2-like" evidence="6">
    <location>
        <begin position="6"/>
        <end position="157"/>
    </location>
</feature>
<evidence type="ECO:0000313" key="8">
    <source>
        <dbReference type="Proteomes" id="UP000288096"/>
    </source>
</evidence>
<dbReference type="Proteomes" id="UP000288096">
    <property type="component" value="Unassembled WGS sequence"/>
</dbReference>
<dbReference type="GO" id="GO:0016757">
    <property type="term" value="F:glycosyltransferase activity"/>
    <property type="evidence" value="ECO:0007669"/>
    <property type="project" value="UniProtKB-KW"/>
</dbReference>
<keyword evidence="5" id="KW-0472">Membrane</keyword>
<organism evidence="7 8">
    <name type="scientific">Desulfonema ishimotonii</name>
    <dbReference type="NCBI Taxonomy" id="45657"/>
    <lineage>
        <taxon>Bacteria</taxon>
        <taxon>Pseudomonadati</taxon>
        <taxon>Thermodesulfobacteriota</taxon>
        <taxon>Desulfobacteria</taxon>
        <taxon>Desulfobacterales</taxon>
        <taxon>Desulfococcaceae</taxon>
        <taxon>Desulfonema</taxon>
    </lineage>
</organism>
<keyword evidence="2" id="KW-1003">Cell membrane</keyword>
<accession>A0A401G0L6</accession>
<reference evidence="8" key="2">
    <citation type="submission" date="2019-01" db="EMBL/GenBank/DDBJ databases">
        <title>Genome sequence of Desulfonema ishimotonii strain Tokyo 01.</title>
        <authorList>
            <person name="Fukui M."/>
        </authorList>
    </citation>
    <scope>NUCLEOTIDE SEQUENCE [LARGE SCALE GENOMIC DNA]</scope>
    <source>
        <strain evidence="8">Tokyo 01</strain>
    </source>
</reference>
<evidence type="ECO:0000259" key="6">
    <source>
        <dbReference type="Pfam" id="PF00535"/>
    </source>
</evidence>
<evidence type="ECO:0000256" key="5">
    <source>
        <dbReference type="ARBA" id="ARBA00023136"/>
    </source>
</evidence>
<keyword evidence="4" id="KW-0808">Transferase</keyword>
<evidence type="ECO:0000313" key="7">
    <source>
        <dbReference type="EMBL" id="GBC62764.1"/>
    </source>
</evidence>
<proteinExistence type="predicted"/>
<dbReference type="CDD" id="cd02522">
    <property type="entry name" value="GT_2_like_a"/>
    <property type="match status" value="1"/>
</dbReference>
<dbReference type="OrthoDB" id="9798250at2"/>
<comment type="subcellular location">
    <subcellularLocation>
        <location evidence="1">Cell membrane</location>
    </subcellularLocation>
</comment>
<dbReference type="Gene3D" id="3.90.550.10">
    <property type="entry name" value="Spore Coat Polysaccharide Biosynthesis Protein SpsA, Chain A"/>
    <property type="match status" value="1"/>
</dbReference>
<dbReference type="PANTHER" id="PTHR43646">
    <property type="entry name" value="GLYCOSYLTRANSFERASE"/>
    <property type="match status" value="1"/>
</dbReference>
<evidence type="ECO:0000256" key="2">
    <source>
        <dbReference type="ARBA" id="ARBA00022475"/>
    </source>
</evidence>
<reference evidence="8" key="1">
    <citation type="submission" date="2017-11" db="EMBL/GenBank/DDBJ databases">
        <authorList>
            <person name="Watanabe M."/>
            <person name="Kojima H."/>
        </authorList>
    </citation>
    <scope>NUCLEOTIDE SEQUENCE [LARGE SCALE GENOMIC DNA]</scope>
    <source>
        <strain evidence="8">Tokyo 01</strain>
    </source>
</reference>
<keyword evidence="3" id="KW-0328">Glycosyltransferase</keyword>
<comment type="caution">
    <text evidence="7">The sequence shown here is derived from an EMBL/GenBank/DDBJ whole genome shotgun (WGS) entry which is preliminary data.</text>
</comment>
<protein>
    <recommendedName>
        <fullName evidence="6">Glycosyltransferase 2-like domain-containing protein</fullName>
    </recommendedName>
</protein>
<dbReference type="RefSeq" id="WP_124329915.1">
    <property type="nucleotide sequence ID" value="NZ_BEXT01000001.1"/>
</dbReference>
<dbReference type="GO" id="GO:0005886">
    <property type="term" value="C:plasma membrane"/>
    <property type="evidence" value="ECO:0007669"/>
    <property type="project" value="UniProtKB-SubCell"/>
</dbReference>
<dbReference type="EMBL" id="BEXT01000001">
    <property type="protein sequence ID" value="GBC62764.1"/>
    <property type="molecule type" value="Genomic_DNA"/>
</dbReference>
<evidence type="ECO:0000256" key="3">
    <source>
        <dbReference type="ARBA" id="ARBA00022676"/>
    </source>
</evidence>
<dbReference type="InterPro" id="IPR026461">
    <property type="entry name" value="Trfase_2_rSAM/seldom_assoc"/>
</dbReference>
<dbReference type="InterPro" id="IPR001173">
    <property type="entry name" value="Glyco_trans_2-like"/>
</dbReference>
<dbReference type="PANTHER" id="PTHR43646:SF2">
    <property type="entry name" value="GLYCOSYLTRANSFERASE 2-LIKE DOMAIN-CONTAINING PROTEIN"/>
    <property type="match status" value="1"/>
</dbReference>
<name>A0A401G0L6_9BACT</name>
<dbReference type="NCBIfam" id="TIGR04283">
    <property type="entry name" value="glyco_like_mftF"/>
    <property type="match status" value="1"/>
</dbReference>
<dbReference type="SUPFAM" id="SSF53448">
    <property type="entry name" value="Nucleotide-diphospho-sugar transferases"/>
    <property type="match status" value="1"/>
</dbReference>
<dbReference type="Pfam" id="PF00535">
    <property type="entry name" value="Glycos_transf_2"/>
    <property type="match status" value="1"/>
</dbReference>
<gene>
    <name evidence="7" type="ORF">DENIS_3741</name>
</gene>
<dbReference type="AlphaFoldDB" id="A0A401G0L6"/>